<dbReference type="GO" id="GO:0051382">
    <property type="term" value="P:kinetochore assembly"/>
    <property type="evidence" value="ECO:0007669"/>
    <property type="project" value="InterPro"/>
</dbReference>
<feature type="domain" description="Mif2/CENP-C cupin" evidence="5">
    <location>
        <begin position="22"/>
        <end position="74"/>
    </location>
</feature>
<evidence type="ECO:0000256" key="4">
    <source>
        <dbReference type="ARBA" id="ARBA00023242"/>
    </source>
</evidence>
<evidence type="ECO:0000256" key="1">
    <source>
        <dbReference type="ARBA" id="ARBA00004123"/>
    </source>
</evidence>
<dbReference type="InterPro" id="IPR011051">
    <property type="entry name" value="RmlC_Cupin_sf"/>
</dbReference>
<dbReference type="GO" id="GO:0005634">
    <property type="term" value="C:nucleus"/>
    <property type="evidence" value="ECO:0007669"/>
    <property type="project" value="UniProtKB-SubCell"/>
</dbReference>
<dbReference type="Proteomes" id="UP000228934">
    <property type="component" value="Unassembled WGS sequence"/>
</dbReference>
<sequence>CKLMAVEVNDTCCCLSGTVLDRAQVFYIVRGRIVLKLHKSYHTLESGDFFYIPPCNTYHIQNLGSEDVELVFTQLKTTAK</sequence>
<keyword evidence="7" id="KW-1185">Reference proteome</keyword>
<evidence type="ECO:0000256" key="3">
    <source>
        <dbReference type="ARBA" id="ARBA00023125"/>
    </source>
</evidence>
<dbReference type="GO" id="GO:0051455">
    <property type="term" value="P:spindle attachment to meiosis I kinetochore"/>
    <property type="evidence" value="ECO:0007669"/>
    <property type="project" value="TreeGrafter"/>
</dbReference>
<keyword evidence="4" id="KW-0539">Nucleus</keyword>
<dbReference type="PANTHER" id="PTHR16684:SF11">
    <property type="entry name" value="CENTROMERE PROTEIN C"/>
    <property type="match status" value="1"/>
</dbReference>
<dbReference type="InterPro" id="IPR025974">
    <property type="entry name" value="Mif2/CENP-C_cupin"/>
</dbReference>
<dbReference type="OrthoDB" id="1939643at2759"/>
<reference evidence="7" key="1">
    <citation type="journal article" date="2017" name="Nat. Commun.">
        <title>The North American bullfrog draft genome provides insight into hormonal regulation of long noncoding RNA.</title>
        <authorList>
            <person name="Hammond S.A."/>
            <person name="Warren R.L."/>
            <person name="Vandervalk B.P."/>
            <person name="Kucuk E."/>
            <person name="Khan H."/>
            <person name="Gibb E.A."/>
            <person name="Pandoh P."/>
            <person name="Kirk H."/>
            <person name="Zhao Y."/>
            <person name="Jones M."/>
            <person name="Mungall A.J."/>
            <person name="Coope R."/>
            <person name="Pleasance S."/>
            <person name="Moore R.A."/>
            <person name="Holt R.A."/>
            <person name="Round J.M."/>
            <person name="Ohora S."/>
            <person name="Walle B.V."/>
            <person name="Veldhoen N."/>
            <person name="Helbing C.C."/>
            <person name="Birol I."/>
        </authorList>
    </citation>
    <scope>NUCLEOTIDE SEQUENCE [LARGE SCALE GENOMIC DNA]</scope>
</reference>
<evidence type="ECO:0000313" key="7">
    <source>
        <dbReference type="Proteomes" id="UP000228934"/>
    </source>
</evidence>
<dbReference type="PANTHER" id="PTHR16684">
    <property type="entry name" value="CENTROMERE PROTEIN C"/>
    <property type="match status" value="1"/>
</dbReference>
<dbReference type="Pfam" id="PF11699">
    <property type="entry name" value="CENP-C_C"/>
    <property type="match status" value="1"/>
</dbReference>
<dbReference type="InterPro" id="IPR014710">
    <property type="entry name" value="RmlC-like_jellyroll"/>
</dbReference>
<keyword evidence="3" id="KW-0238">DNA-binding</keyword>
<organism evidence="6 7">
    <name type="scientific">Aquarana catesbeiana</name>
    <name type="common">American bullfrog</name>
    <name type="synonym">Rana catesbeiana</name>
    <dbReference type="NCBI Taxonomy" id="8400"/>
    <lineage>
        <taxon>Eukaryota</taxon>
        <taxon>Metazoa</taxon>
        <taxon>Chordata</taxon>
        <taxon>Craniata</taxon>
        <taxon>Vertebrata</taxon>
        <taxon>Euteleostomi</taxon>
        <taxon>Amphibia</taxon>
        <taxon>Batrachia</taxon>
        <taxon>Anura</taxon>
        <taxon>Neobatrachia</taxon>
        <taxon>Ranoidea</taxon>
        <taxon>Ranidae</taxon>
        <taxon>Aquarana</taxon>
    </lineage>
</organism>
<comment type="subcellular location">
    <subcellularLocation>
        <location evidence="1">Nucleus</location>
    </subcellularLocation>
</comment>
<dbReference type="InterPro" id="IPR028386">
    <property type="entry name" value="CENP-C/Mif2/cnp3"/>
</dbReference>
<dbReference type="GO" id="GO:0019237">
    <property type="term" value="F:centromeric DNA binding"/>
    <property type="evidence" value="ECO:0007669"/>
    <property type="project" value="InterPro"/>
</dbReference>
<gene>
    <name evidence="6" type="ORF">AB205_0196440</name>
</gene>
<evidence type="ECO:0000313" key="6">
    <source>
        <dbReference type="EMBL" id="PIO32723.1"/>
    </source>
</evidence>
<comment type="similarity">
    <text evidence="2">Belongs to the CENP-C/MIF2 family.</text>
</comment>
<dbReference type="EMBL" id="KV929952">
    <property type="protein sequence ID" value="PIO32723.1"/>
    <property type="molecule type" value="Genomic_DNA"/>
</dbReference>
<feature type="non-terminal residue" evidence="6">
    <location>
        <position position="1"/>
    </location>
</feature>
<accession>A0A2G9RZS7</accession>
<dbReference type="SUPFAM" id="SSF51182">
    <property type="entry name" value="RmlC-like cupins"/>
    <property type="match status" value="1"/>
</dbReference>
<dbReference type="AlphaFoldDB" id="A0A2G9RZS7"/>
<dbReference type="GO" id="GO:0000776">
    <property type="term" value="C:kinetochore"/>
    <property type="evidence" value="ECO:0007669"/>
    <property type="project" value="InterPro"/>
</dbReference>
<name>A0A2G9RZS7_AQUCT</name>
<evidence type="ECO:0000259" key="5">
    <source>
        <dbReference type="Pfam" id="PF11699"/>
    </source>
</evidence>
<proteinExistence type="inferred from homology"/>
<protein>
    <recommendedName>
        <fullName evidence="5">Mif2/CENP-C cupin domain-containing protein</fullName>
    </recommendedName>
</protein>
<dbReference type="Gene3D" id="2.60.120.10">
    <property type="entry name" value="Jelly Rolls"/>
    <property type="match status" value="1"/>
</dbReference>
<dbReference type="GO" id="GO:0051315">
    <property type="term" value="P:attachment of mitotic spindle microtubules to kinetochore"/>
    <property type="evidence" value="ECO:0007669"/>
    <property type="project" value="TreeGrafter"/>
</dbReference>
<evidence type="ECO:0000256" key="2">
    <source>
        <dbReference type="ARBA" id="ARBA00010291"/>
    </source>
</evidence>